<evidence type="ECO:0000256" key="1">
    <source>
        <dbReference type="SAM" id="MobiDB-lite"/>
    </source>
</evidence>
<proteinExistence type="predicted"/>
<comment type="caution">
    <text evidence="2">The sequence shown here is derived from an EMBL/GenBank/DDBJ whole genome shotgun (WGS) entry which is preliminary data.</text>
</comment>
<feature type="region of interest" description="Disordered" evidence="1">
    <location>
        <begin position="1"/>
        <end position="24"/>
    </location>
</feature>
<evidence type="ECO:0000313" key="2">
    <source>
        <dbReference type="EMBL" id="GAX72773.1"/>
    </source>
</evidence>
<organism evidence="2 3">
    <name type="scientific">Chlamydomonas eustigma</name>
    <dbReference type="NCBI Taxonomy" id="1157962"/>
    <lineage>
        <taxon>Eukaryota</taxon>
        <taxon>Viridiplantae</taxon>
        <taxon>Chlorophyta</taxon>
        <taxon>core chlorophytes</taxon>
        <taxon>Chlorophyceae</taxon>
        <taxon>CS clade</taxon>
        <taxon>Chlamydomonadales</taxon>
        <taxon>Chlamydomonadaceae</taxon>
        <taxon>Chlamydomonas</taxon>
    </lineage>
</organism>
<gene>
    <name evidence="2" type="ORF">CEUSTIGMA_g229.t1</name>
</gene>
<dbReference type="AlphaFoldDB" id="A0A250WPM7"/>
<dbReference type="Proteomes" id="UP000232323">
    <property type="component" value="Unassembled WGS sequence"/>
</dbReference>
<reference evidence="2 3" key="1">
    <citation type="submission" date="2017-08" db="EMBL/GenBank/DDBJ databases">
        <title>Acidophilic green algal genome provides insights into adaptation to an acidic environment.</title>
        <authorList>
            <person name="Hirooka S."/>
            <person name="Hirose Y."/>
            <person name="Kanesaki Y."/>
            <person name="Higuchi S."/>
            <person name="Fujiwara T."/>
            <person name="Onuma R."/>
            <person name="Era A."/>
            <person name="Ohbayashi R."/>
            <person name="Uzuka A."/>
            <person name="Nozaki H."/>
            <person name="Yoshikawa H."/>
            <person name="Miyagishima S.Y."/>
        </authorList>
    </citation>
    <scope>NUCLEOTIDE SEQUENCE [LARGE SCALE GENOMIC DNA]</scope>
    <source>
        <strain evidence="2 3">NIES-2499</strain>
    </source>
</reference>
<sequence length="108" mass="12931">MSRLDADAQRMDDLQRQADPGDREQTALLTEMRSHLKKLQDQRRNEDPRLSFSTPEFKEAQRVFTENFKKNFNRPVEWAMVKEYPWSTPQLRRLDVPVDVNGNPWKQK</sequence>
<evidence type="ECO:0000313" key="3">
    <source>
        <dbReference type="Proteomes" id="UP000232323"/>
    </source>
</evidence>
<dbReference type="EMBL" id="BEGY01000001">
    <property type="protein sequence ID" value="GAX72773.1"/>
    <property type="molecule type" value="Genomic_DNA"/>
</dbReference>
<protein>
    <submittedName>
        <fullName evidence="2">Uncharacterized protein</fullName>
    </submittedName>
</protein>
<name>A0A250WPM7_9CHLO</name>
<keyword evidence="3" id="KW-1185">Reference proteome</keyword>
<dbReference type="OrthoDB" id="564430at2759"/>
<accession>A0A250WPM7</accession>